<accession>A0A1X7RCQ2</accession>
<dbReference type="EMBL" id="LT853692">
    <property type="protein sequence ID" value="SMQ45183.1"/>
    <property type="molecule type" value="Genomic_DNA"/>
</dbReference>
<keyword evidence="3" id="KW-1185">Reference proteome</keyword>
<organism evidence="2 3">
    <name type="scientific">Zymoseptoria tritici (strain ST99CH_3D7)</name>
    <dbReference type="NCBI Taxonomy" id="1276538"/>
    <lineage>
        <taxon>Eukaryota</taxon>
        <taxon>Fungi</taxon>
        <taxon>Dikarya</taxon>
        <taxon>Ascomycota</taxon>
        <taxon>Pezizomycotina</taxon>
        <taxon>Dothideomycetes</taxon>
        <taxon>Dothideomycetidae</taxon>
        <taxon>Mycosphaerellales</taxon>
        <taxon>Mycosphaerellaceae</taxon>
        <taxon>Zymoseptoria</taxon>
    </lineage>
</organism>
<proteinExistence type="predicted"/>
<gene>
    <name evidence="2" type="ORF">ZT3D7_G327</name>
</gene>
<evidence type="ECO:0000313" key="2">
    <source>
        <dbReference type="EMBL" id="SMQ45183.1"/>
    </source>
</evidence>
<evidence type="ECO:0000256" key="1">
    <source>
        <dbReference type="SAM" id="MobiDB-lite"/>
    </source>
</evidence>
<evidence type="ECO:0000313" key="3">
    <source>
        <dbReference type="Proteomes" id="UP000215127"/>
    </source>
</evidence>
<feature type="region of interest" description="Disordered" evidence="1">
    <location>
        <begin position="1"/>
        <end position="65"/>
    </location>
</feature>
<dbReference type="AlphaFoldDB" id="A0A1X7RCQ2"/>
<reference evidence="2 3" key="1">
    <citation type="submission" date="2016-06" db="EMBL/GenBank/DDBJ databases">
        <authorList>
            <person name="Kjaerup R.B."/>
            <person name="Dalgaard T.S."/>
            <person name="Juul-Madsen H.R."/>
        </authorList>
    </citation>
    <scope>NUCLEOTIDE SEQUENCE [LARGE SCALE GENOMIC DNA]</scope>
</reference>
<name>A0A1X7RCQ2_ZYMT9</name>
<feature type="compositionally biased region" description="Low complexity" evidence="1">
    <location>
        <begin position="48"/>
        <end position="62"/>
    </location>
</feature>
<protein>
    <submittedName>
        <fullName evidence="2">Uncharacterized protein</fullName>
    </submittedName>
</protein>
<sequence>MDGRSHEGAAAHPQDLDEQYAPARIRPSRNRSLPSDMSAYAPQILGRSTPSSSSETSSVASARRPSSILRRWPSYKAEATCLLQPFAVLSQSWYTNSSVPSKPVPQWVLSGAELASSPRSSFDSFDSRCSIPCSEPDEPLNDDGAKAKELDSVVALQRASTSQQARNMDGRFCEASLASWRIAVKPPRWAAIVGSIT</sequence>
<dbReference type="Proteomes" id="UP000215127">
    <property type="component" value="Chromosome 1"/>
</dbReference>